<dbReference type="EMBL" id="QSAG01000001">
    <property type="protein sequence ID" value="RGW45005.1"/>
    <property type="molecule type" value="Genomic_DNA"/>
</dbReference>
<organism evidence="4 5">
    <name type="scientific">Segatella copri</name>
    <dbReference type="NCBI Taxonomy" id="165179"/>
    <lineage>
        <taxon>Bacteria</taxon>
        <taxon>Pseudomonadati</taxon>
        <taxon>Bacteroidota</taxon>
        <taxon>Bacteroidia</taxon>
        <taxon>Bacteroidales</taxon>
        <taxon>Prevotellaceae</taxon>
        <taxon>Segatella</taxon>
    </lineage>
</organism>
<evidence type="ECO:0000256" key="1">
    <source>
        <dbReference type="SAM" id="Phobius"/>
    </source>
</evidence>
<evidence type="ECO:0000259" key="2">
    <source>
        <dbReference type="Pfam" id="PF03118"/>
    </source>
</evidence>
<keyword evidence="1" id="KW-0472">Membrane</keyword>
<dbReference type="GO" id="GO:0006351">
    <property type="term" value="P:DNA-templated transcription"/>
    <property type="evidence" value="ECO:0007669"/>
    <property type="project" value="InterPro"/>
</dbReference>
<evidence type="ECO:0000259" key="3">
    <source>
        <dbReference type="Pfam" id="PF12728"/>
    </source>
</evidence>
<feature type="domain" description="Helix-turn-helix" evidence="3">
    <location>
        <begin position="7"/>
        <end position="52"/>
    </location>
</feature>
<dbReference type="GO" id="GO:0003677">
    <property type="term" value="F:DNA binding"/>
    <property type="evidence" value="ECO:0007669"/>
    <property type="project" value="InterPro"/>
</dbReference>
<reference evidence="4 5" key="1">
    <citation type="submission" date="2018-08" db="EMBL/GenBank/DDBJ databases">
        <title>A genome reference for cultivated species of the human gut microbiota.</title>
        <authorList>
            <person name="Zou Y."/>
            <person name="Xue W."/>
            <person name="Luo G."/>
        </authorList>
    </citation>
    <scope>NUCLEOTIDE SEQUENCE [LARGE SCALE GENOMIC DNA]</scope>
    <source>
        <strain evidence="4 5">AF12-50</strain>
    </source>
</reference>
<dbReference type="Gene3D" id="1.10.150.20">
    <property type="entry name" value="5' to 3' exonuclease, C-terminal subdomain"/>
    <property type="match status" value="1"/>
</dbReference>
<dbReference type="Pfam" id="PF12728">
    <property type="entry name" value="HTH_17"/>
    <property type="match status" value="1"/>
</dbReference>
<evidence type="ECO:0000313" key="4">
    <source>
        <dbReference type="EMBL" id="RGW45005.1"/>
    </source>
</evidence>
<keyword evidence="1" id="KW-1133">Transmembrane helix</keyword>
<feature type="domain" description="RNA polymerase alpha subunit C-terminal" evidence="2">
    <location>
        <begin position="219"/>
        <end position="269"/>
    </location>
</feature>
<dbReference type="AlphaFoldDB" id="A0AA92U044"/>
<dbReference type="InterPro" id="IPR041657">
    <property type="entry name" value="HTH_17"/>
</dbReference>
<dbReference type="GO" id="GO:0003899">
    <property type="term" value="F:DNA-directed RNA polymerase activity"/>
    <property type="evidence" value="ECO:0007669"/>
    <property type="project" value="InterPro"/>
</dbReference>
<dbReference type="SUPFAM" id="SSF46955">
    <property type="entry name" value="Putative DNA-binding domain"/>
    <property type="match status" value="1"/>
</dbReference>
<dbReference type="Proteomes" id="UP000283785">
    <property type="component" value="Unassembled WGS sequence"/>
</dbReference>
<protein>
    <submittedName>
        <fullName evidence="4">Helix-turn-helix domain-containing protein</fullName>
    </submittedName>
</protein>
<gene>
    <name evidence="4" type="ORF">DWV76_00365</name>
</gene>
<name>A0AA92U044_9BACT</name>
<dbReference type="InterPro" id="IPR009061">
    <property type="entry name" value="DNA-bd_dom_put_sf"/>
</dbReference>
<keyword evidence="1" id="KW-0812">Transmembrane</keyword>
<feature type="transmembrane region" description="Helical" evidence="1">
    <location>
        <begin position="94"/>
        <end position="112"/>
    </location>
</feature>
<dbReference type="InterPro" id="IPR011260">
    <property type="entry name" value="RNAP_asu_C"/>
</dbReference>
<dbReference type="SUPFAM" id="SSF47789">
    <property type="entry name" value="C-terminal domain of RNA polymerase alpha subunit"/>
    <property type="match status" value="1"/>
</dbReference>
<sequence>MARITRNKAAEILGLSRQTISNYIEQGLIGSCVGEHGILYVNSEDVEKYAEKYKMLAANEKMIDDKLKEVEAHKRAINVELTELRNRATANGKLAANAVGMLFGVINAMSYLDITPKLSYRESKLLKDIINGMTYDELSIKYGVSATRIRQIVEKTCNKLTYNEDAAIAEIATNQDLRIVIDGLKKKLKATQASYDEYRRAKGDTPIGGTILPPLILGKDVNDCGFPVRILNMFRWCDVYTVGDLLRKFHGKSDLDKIRNLGKKSIWIILDFIEENNLSFKQNGESDEDFYIRLNNNLSNKKHEEND</sequence>
<dbReference type="RefSeq" id="WP_118062954.1">
    <property type="nucleotide sequence ID" value="NZ_QSAG01000001.1"/>
</dbReference>
<proteinExistence type="predicted"/>
<comment type="caution">
    <text evidence="4">The sequence shown here is derived from an EMBL/GenBank/DDBJ whole genome shotgun (WGS) entry which is preliminary data.</text>
</comment>
<accession>A0AA92U044</accession>
<dbReference type="Pfam" id="PF03118">
    <property type="entry name" value="RNA_pol_A_CTD"/>
    <property type="match status" value="1"/>
</dbReference>
<evidence type="ECO:0000313" key="5">
    <source>
        <dbReference type="Proteomes" id="UP000283785"/>
    </source>
</evidence>